<keyword evidence="1" id="KW-0677">Repeat</keyword>
<dbReference type="CDD" id="cd00096">
    <property type="entry name" value="Ig"/>
    <property type="match status" value="2"/>
</dbReference>
<dbReference type="FunFam" id="2.60.40.10:FF:000022">
    <property type="entry name" value="Cardiac titin"/>
    <property type="match status" value="1"/>
</dbReference>
<protein>
    <recommendedName>
        <fullName evidence="4">Ig-like domain-containing protein</fullName>
    </recommendedName>
</protein>
<name>A0AAW0PWQ1_9GOBI</name>
<dbReference type="InterPro" id="IPR050964">
    <property type="entry name" value="Striated_Muscle_Regulatory"/>
</dbReference>
<dbReference type="PROSITE" id="PS50835">
    <property type="entry name" value="IG_LIKE"/>
    <property type="match status" value="3"/>
</dbReference>
<dbReference type="EMBL" id="JBBPFD010000002">
    <property type="protein sequence ID" value="KAK7938942.1"/>
    <property type="molecule type" value="Genomic_DNA"/>
</dbReference>
<dbReference type="Proteomes" id="UP001460270">
    <property type="component" value="Unassembled WGS sequence"/>
</dbReference>
<evidence type="ECO:0000256" key="2">
    <source>
        <dbReference type="ARBA" id="ARBA00038352"/>
    </source>
</evidence>
<dbReference type="InterPro" id="IPR013098">
    <property type="entry name" value="Ig_I-set"/>
</dbReference>
<comment type="similarity">
    <text evidence="2">Belongs to the immunoglobulin superfamily. MyBP family.</text>
</comment>
<dbReference type="PANTHER" id="PTHR13817:SF49">
    <property type="entry name" value="MYOSIN-BINDING PROTEIN H"/>
    <property type="match status" value="1"/>
</dbReference>
<feature type="region of interest" description="Disordered" evidence="3">
    <location>
        <begin position="478"/>
        <end position="525"/>
    </location>
</feature>
<dbReference type="Gene3D" id="2.60.40.10">
    <property type="entry name" value="Immunoglobulins"/>
    <property type="match status" value="3"/>
</dbReference>
<dbReference type="Pfam" id="PF07679">
    <property type="entry name" value="I-set"/>
    <property type="match status" value="3"/>
</dbReference>
<dbReference type="SMART" id="SM00409">
    <property type="entry name" value="IG"/>
    <property type="match status" value="3"/>
</dbReference>
<evidence type="ECO:0000256" key="1">
    <source>
        <dbReference type="ARBA" id="ARBA00022737"/>
    </source>
</evidence>
<dbReference type="GO" id="GO:0031430">
    <property type="term" value="C:M band"/>
    <property type="evidence" value="ECO:0007669"/>
    <property type="project" value="TreeGrafter"/>
</dbReference>
<dbReference type="SUPFAM" id="SSF48726">
    <property type="entry name" value="Immunoglobulin"/>
    <property type="match status" value="3"/>
</dbReference>
<dbReference type="InterPro" id="IPR013783">
    <property type="entry name" value="Ig-like_fold"/>
</dbReference>
<proteinExistence type="inferred from homology"/>
<evidence type="ECO:0000259" key="4">
    <source>
        <dbReference type="PROSITE" id="PS50835"/>
    </source>
</evidence>
<reference evidence="6" key="1">
    <citation type="submission" date="2024-04" db="EMBL/GenBank/DDBJ databases">
        <title>Salinicola lusitanus LLJ914,a marine bacterium isolated from the Okinawa Trough.</title>
        <authorList>
            <person name="Li J."/>
        </authorList>
    </citation>
    <scope>NUCLEOTIDE SEQUENCE [LARGE SCALE GENOMIC DNA]</scope>
</reference>
<feature type="domain" description="Ig-like" evidence="4">
    <location>
        <begin position="34"/>
        <end position="122"/>
    </location>
</feature>
<sequence length="707" mass="78756">MKNQAGKRVFQKVLRESKDRLKEQLHHSRIRSSAQFTSPLKPVSVAEGEKIALRCSVTGSAPITVQWMKDRRELRSSGNTNITFVNGTALLEVSGCNKTDAGDYLCKASNGSGSNFCKARVTARVIVRGKTQIITSLQGLEQDYNQTTGVYRGTRTRLQGFTGAGDYLCKASNGSGSNFCKAQVTVRSTTGVRTKLQGFTGFRAGLEPDYRGLQGPGRVCCKARVTVRGTARIVIGLQGFTGSRAGLQPDYRGLQGLGRVCCKARVTVRDSGTKAPAAAPAETAPSAAPAPAKRLDNLFFVEEPRSISAPEKGTATFIAKLGGDPIPSVKWMKGKWRQVTHGGRVSVEQKGLDARLEIREVTRSDAGQYRCVATNKHGEIESSADLTVTKKEELGGAGDFRATLKKTPSKQKSPKREDVDIVDLLRGHDPKDYERILREHEIYDYRAILQAIEFLKREKAQLSGKPVRIRTKNMYKREKAQLSGKPVRTRTKNMYKRERERRPSSAGNREREREKAQLSGKPVRTRTKNMYEREREKETGENTLKTCTRERERRKLEVEHGGAVEEDVMSRFIQQMESRAGTEPVSVADDIADQAVGLGSSAVFECNISINYPEIGLSWYKGTQKLEKGDKYDMGSTGDKHWLKVNKCDLNDEGNYRIVCGPHISNAELIVGGKRRFKCVQNLSQTCPKPVPKHTHEHLQRRAHRRR</sequence>
<dbReference type="PANTHER" id="PTHR13817">
    <property type="entry name" value="TITIN"/>
    <property type="match status" value="1"/>
</dbReference>
<dbReference type="InterPro" id="IPR036179">
    <property type="entry name" value="Ig-like_dom_sf"/>
</dbReference>
<feature type="compositionally biased region" description="Basic and acidic residues" evidence="3">
    <location>
        <begin position="495"/>
        <end position="516"/>
    </location>
</feature>
<feature type="domain" description="Ig-like" evidence="4">
    <location>
        <begin position="285"/>
        <end position="387"/>
    </location>
</feature>
<evidence type="ECO:0000313" key="5">
    <source>
        <dbReference type="EMBL" id="KAK7938942.1"/>
    </source>
</evidence>
<gene>
    <name evidence="5" type="ORF">WMY93_002268</name>
</gene>
<evidence type="ECO:0000313" key="6">
    <source>
        <dbReference type="Proteomes" id="UP001460270"/>
    </source>
</evidence>
<evidence type="ECO:0000256" key="3">
    <source>
        <dbReference type="SAM" id="MobiDB-lite"/>
    </source>
</evidence>
<dbReference type="AlphaFoldDB" id="A0AAW0PWQ1"/>
<dbReference type="GO" id="GO:0045214">
    <property type="term" value="P:sarcomere organization"/>
    <property type="evidence" value="ECO:0007669"/>
    <property type="project" value="TreeGrafter"/>
</dbReference>
<accession>A0AAW0PWQ1</accession>
<dbReference type="InterPro" id="IPR003598">
    <property type="entry name" value="Ig_sub2"/>
</dbReference>
<keyword evidence="6" id="KW-1185">Reference proteome</keyword>
<feature type="domain" description="Ig-like" evidence="4">
    <location>
        <begin position="584"/>
        <end position="656"/>
    </location>
</feature>
<organism evidence="5 6">
    <name type="scientific">Mugilogobius chulae</name>
    <name type="common">yellowstripe goby</name>
    <dbReference type="NCBI Taxonomy" id="88201"/>
    <lineage>
        <taxon>Eukaryota</taxon>
        <taxon>Metazoa</taxon>
        <taxon>Chordata</taxon>
        <taxon>Craniata</taxon>
        <taxon>Vertebrata</taxon>
        <taxon>Euteleostomi</taxon>
        <taxon>Actinopterygii</taxon>
        <taxon>Neopterygii</taxon>
        <taxon>Teleostei</taxon>
        <taxon>Neoteleostei</taxon>
        <taxon>Acanthomorphata</taxon>
        <taxon>Gobiaria</taxon>
        <taxon>Gobiiformes</taxon>
        <taxon>Gobioidei</taxon>
        <taxon>Gobiidae</taxon>
        <taxon>Gobionellinae</taxon>
        <taxon>Mugilogobius</taxon>
    </lineage>
</organism>
<comment type="caution">
    <text evidence="5">The sequence shown here is derived from an EMBL/GenBank/DDBJ whole genome shotgun (WGS) entry which is preliminary data.</text>
</comment>
<dbReference type="InterPro" id="IPR003599">
    <property type="entry name" value="Ig_sub"/>
</dbReference>
<dbReference type="FunFam" id="2.60.40.10:FF:001272">
    <property type="entry name" value="titin isoform X1"/>
    <property type="match status" value="1"/>
</dbReference>
<dbReference type="InterPro" id="IPR007110">
    <property type="entry name" value="Ig-like_dom"/>
</dbReference>
<dbReference type="SMART" id="SM00408">
    <property type="entry name" value="IGc2"/>
    <property type="match status" value="3"/>
</dbReference>